<comment type="caution">
    <text evidence="10">The sequence shown here is derived from an EMBL/GenBank/DDBJ whole genome shotgun (WGS) entry which is preliminary data.</text>
</comment>
<dbReference type="InterPro" id="IPR001279">
    <property type="entry name" value="Metallo-B-lactamas"/>
</dbReference>
<dbReference type="SUPFAM" id="SSF56281">
    <property type="entry name" value="Metallo-hydrolase/oxidoreductase"/>
    <property type="match status" value="1"/>
</dbReference>
<feature type="transmembrane region" description="Helical" evidence="6">
    <location>
        <begin position="340"/>
        <end position="368"/>
    </location>
</feature>
<accession>A0A066ZMB8</accession>
<sequence length="847" mass="95226">MFRYFVLGFISALVGIYHLSQPPWTSVTVGLFSLSLLLFVGALRFSMPRYSFFTKLNQIIIQLIFGALIAFLLSFYVENTSIKIPETAFNQKVWVEGEIVGLSTEKQTDFGQKKVQFTLKLSRINQLSLPPTWQIFSSRIRLSWYFNKTASSLTSLPKSGEKWRFYIKLKPNHFSLNPGAFDYETYLFQQHVQAVGYVLNARTFATAQRLAPPSNFSLQQWIWQRLNPWFQHSAFGGVFGALLYGDKSLITAPQWQVFRQTGTVHLMAISGLHIGIMAAIGFWLFASIWKWLVLYLPLSALRQSISRTPKVVWGSLGASGFAFMYIALAGFAIPTVRAGLMVFILLIFIVFRRRFQVWAALALAAFFITLPDSRAVLSQGFWLSFIAVAIIYAVIASPGFQGRATWQQFLLLQLALTLGMAPILTLFYGQVPTIGVLANLVAVPVVTLVALPLLMLSAVFILLFGAWLPGVAEFVMEMNNELWQWLWWGLNEILKLGQHAVIYWMPGAISPIALICLYAGLALWVSTKWPTEFSSKGKTYPWRESYRWLGAVMMIALFFLVSVGYSQFKSELLPGEVKVTLLDVGQGQAMMFETRHHTLVYDTGPKFSEALDGASMALLPYLSHEKRNSVDLLVVSHSDMDHAGGTQTLLQNVEVDHAILGQPKKLNGRLQKEAIKTQFMPCFAGQSWIFDQVHFDVLSPQKGAVAPDDNDASCVLRVSTGKTAMMVMGDASKTIEQHLIERYRKQGKMALKSEVLVAGHHGSHTATSLVWLGTVQPKLVLFSAGYLNRYHFPNKPVVERINKLGIAMLNTACNGAITLKMTPNEFQVENRQRIDHKTWYHHQCKAP</sequence>
<feature type="transmembrane region" description="Helical" evidence="6">
    <location>
        <begin position="409"/>
        <end position="429"/>
    </location>
</feature>
<feature type="transmembrane region" description="Helical" evidence="6">
    <location>
        <begin position="380"/>
        <end position="397"/>
    </location>
</feature>
<evidence type="ECO:0008006" key="12">
    <source>
        <dbReference type="Google" id="ProtNLM"/>
    </source>
</evidence>
<feature type="transmembrane region" description="Helical" evidence="6">
    <location>
        <begin position="30"/>
        <end position="47"/>
    </location>
</feature>
<dbReference type="InterPro" id="IPR035681">
    <property type="entry name" value="ComA-like_MBL"/>
</dbReference>
<dbReference type="Pfam" id="PF00753">
    <property type="entry name" value="Lactamase_B"/>
    <property type="match status" value="1"/>
</dbReference>
<comment type="subcellular location">
    <subcellularLocation>
        <location evidence="1">Cell membrane</location>
        <topology evidence="1">Multi-pass membrane protein</topology>
    </subcellularLocation>
</comment>
<evidence type="ECO:0000313" key="10">
    <source>
        <dbReference type="EMBL" id="KDN94968.1"/>
    </source>
</evidence>
<feature type="transmembrane region" description="Helical" evidence="6">
    <location>
        <begin position="441"/>
        <end position="468"/>
    </location>
</feature>
<dbReference type="STRING" id="28885.EI16_01245"/>
<proteinExistence type="predicted"/>
<dbReference type="NCBIfam" id="TIGR00361">
    <property type="entry name" value="ComEC_Rec2"/>
    <property type="match status" value="1"/>
</dbReference>
<protein>
    <recommendedName>
        <fullName evidence="12">Metallo-beta-lactamase domain-containing protein</fullName>
    </recommendedName>
</protein>
<dbReference type="Proteomes" id="UP000027341">
    <property type="component" value="Unassembled WGS sequence"/>
</dbReference>
<dbReference type="InterPro" id="IPR004477">
    <property type="entry name" value="ComEC_N"/>
</dbReference>
<dbReference type="RefSeq" id="WP_029908602.1">
    <property type="nucleotide sequence ID" value="NZ_AP020335.1"/>
</dbReference>
<organism evidence="10 11">
    <name type="scientific">Hydrogenovibrio marinus</name>
    <dbReference type="NCBI Taxonomy" id="28885"/>
    <lineage>
        <taxon>Bacteria</taxon>
        <taxon>Pseudomonadati</taxon>
        <taxon>Pseudomonadota</taxon>
        <taxon>Gammaproteobacteria</taxon>
        <taxon>Thiotrichales</taxon>
        <taxon>Piscirickettsiaceae</taxon>
        <taxon>Hydrogenovibrio</taxon>
    </lineage>
</organism>
<evidence type="ECO:0000259" key="8">
    <source>
        <dbReference type="Pfam" id="PF03772"/>
    </source>
</evidence>
<evidence type="ECO:0000256" key="6">
    <source>
        <dbReference type="SAM" id="Phobius"/>
    </source>
</evidence>
<dbReference type="PANTHER" id="PTHR30619">
    <property type="entry name" value="DNA INTERNALIZATION/COMPETENCE PROTEIN COMEC/REC2"/>
    <property type="match status" value="1"/>
</dbReference>
<feature type="transmembrane region" description="Helical" evidence="6">
    <location>
        <begin position="59"/>
        <end position="77"/>
    </location>
</feature>
<dbReference type="Pfam" id="PF03772">
    <property type="entry name" value="Competence"/>
    <property type="match status" value="1"/>
</dbReference>
<evidence type="ECO:0000313" key="11">
    <source>
        <dbReference type="Proteomes" id="UP000027341"/>
    </source>
</evidence>
<keyword evidence="4 6" id="KW-1133">Transmembrane helix</keyword>
<keyword evidence="5 6" id="KW-0472">Membrane</keyword>
<keyword evidence="11" id="KW-1185">Reference proteome</keyword>
<dbReference type="CDD" id="cd07731">
    <property type="entry name" value="ComA-like_MBL-fold"/>
    <property type="match status" value="1"/>
</dbReference>
<dbReference type="EMBL" id="JMIU01000001">
    <property type="protein sequence ID" value="KDN94968.1"/>
    <property type="molecule type" value="Genomic_DNA"/>
</dbReference>
<dbReference type="Gene3D" id="3.60.15.10">
    <property type="entry name" value="Ribonuclease Z/Hydroxyacylglutathione hydrolase-like"/>
    <property type="match status" value="1"/>
</dbReference>
<feature type="transmembrane region" description="Helical" evidence="6">
    <location>
        <begin position="501"/>
        <end position="525"/>
    </location>
</feature>
<feature type="domain" description="DUF4131" evidence="9">
    <location>
        <begin position="28"/>
        <end position="199"/>
    </location>
</feature>
<dbReference type="InterPro" id="IPR004797">
    <property type="entry name" value="Competence_ComEC/Rec2"/>
</dbReference>
<dbReference type="NCBIfam" id="TIGR00360">
    <property type="entry name" value="ComEC_N-term"/>
    <property type="match status" value="1"/>
</dbReference>
<keyword evidence="2" id="KW-1003">Cell membrane</keyword>
<dbReference type="AlphaFoldDB" id="A0A066ZMB8"/>
<dbReference type="InterPro" id="IPR025405">
    <property type="entry name" value="DUF4131"/>
</dbReference>
<feature type="transmembrane region" description="Helical" evidence="6">
    <location>
        <begin position="312"/>
        <end position="333"/>
    </location>
</feature>
<feature type="transmembrane region" description="Helical" evidence="6">
    <location>
        <begin position="266"/>
        <end position="292"/>
    </location>
</feature>
<feature type="domain" description="Metallo-beta-lactamase" evidence="7">
    <location>
        <begin position="583"/>
        <end position="765"/>
    </location>
</feature>
<keyword evidence="3 6" id="KW-0812">Transmembrane</keyword>
<evidence type="ECO:0000256" key="3">
    <source>
        <dbReference type="ARBA" id="ARBA00022692"/>
    </source>
</evidence>
<name>A0A066ZMB8_HYDMR</name>
<dbReference type="Pfam" id="PF13567">
    <property type="entry name" value="DUF4131"/>
    <property type="match status" value="1"/>
</dbReference>
<evidence type="ECO:0000256" key="1">
    <source>
        <dbReference type="ARBA" id="ARBA00004651"/>
    </source>
</evidence>
<dbReference type="PANTHER" id="PTHR30619:SF1">
    <property type="entry name" value="RECOMBINATION PROTEIN 2"/>
    <property type="match status" value="1"/>
</dbReference>
<reference evidence="10 11" key="1">
    <citation type="submission" date="2014-04" db="EMBL/GenBank/DDBJ databases">
        <title>Draft genome sequence of Hydrogenovibrio marinus MH-110, a model organism for aerobic H2 metabolism.</title>
        <authorList>
            <person name="Cha H.J."/>
            <person name="Jo B.H."/>
            <person name="Hwang B.H."/>
        </authorList>
    </citation>
    <scope>NUCLEOTIDE SEQUENCE [LARGE SCALE GENOMIC DNA]</scope>
    <source>
        <strain evidence="10 11">MH-110</strain>
    </source>
</reference>
<evidence type="ECO:0000256" key="2">
    <source>
        <dbReference type="ARBA" id="ARBA00022475"/>
    </source>
</evidence>
<dbReference type="InterPro" id="IPR052159">
    <property type="entry name" value="Competence_DNA_uptake"/>
</dbReference>
<dbReference type="GO" id="GO:0030420">
    <property type="term" value="P:establishment of competence for transformation"/>
    <property type="evidence" value="ECO:0007669"/>
    <property type="project" value="InterPro"/>
</dbReference>
<dbReference type="GO" id="GO:0005886">
    <property type="term" value="C:plasma membrane"/>
    <property type="evidence" value="ECO:0007669"/>
    <property type="project" value="UniProtKB-SubCell"/>
</dbReference>
<feature type="domain" description="ComEC/Rec2-related protein" evidence="8">
    <location>
        <begin position="242"/>
        <end position="526"/>
    </location>
</feature>
<evidence type="ECO:0000259" key="9">
    <source>
        <dbReference type="Pfam" id="PF13567"/>
    </source>
</evidence>
<evidence type="ECO:0000256" key="4">
    <source>
        <dbReference type="ARBA" id="ARBA00022989"/>
    </source>
</evidence>
<evidence type="ECO:0000259" key="7">
    <source>
        <dbReference type="Pfam" id="PF00753"/>
    </source>
</evidence>
<gene>
    <name evidence="10" type="ORF">EI16_01245</name>
</gene>
<evidence type="ECO:0000256" key="5">
    <source>
        <dbReference type="ARBA" id="ARBA00023136"/>
    </source>
</evidence>
<dbReference type="InterPro" id="IPR036866">
    <property type="entry name" value="RibonucZ/Hydroxyglut_hydro"/>
</dbReference>
<feature type="transmembrane region" description="Helical" evidence="6">
    <location>
        <begin position="545"/>
        <end position="565"/>
    </location>
</feature>